<accession>A0A6L3ZEM8</accession>
<dbReference type="RefSeq" id="WP_151693343.1">
    <property type="nucleotide sequence ID" value="NZ_BMGX01000001.1"/>
</dbReference>
<evidence type="ECO:0000313" key="1">
    <source>
        <dbReference type="EMBL" id="KAB2815914.1"/>
    </source>
</evidence>
<name>A0A6L3ZEM8_9FLAO</name>
<reference evidence="1 2" key="1">
    <citation type="submission" date="2019-10" db="EMBL/GenBank/DDBJ databases">
        <title>Genome sequence of Phaeocystidibacter marisrubri JCM30614 (type strain).</title>
        <authorList>
            <person name="Bowman J.P."/>
        </authorList>
    </citation>
    <scope>NUCLEOTIDE SEQUENCE [LARGE SCALE GENOMIC DNA]</scope>
    <source>
        <strain evidence="1 2">JCM 30614</strain>
    </source>
</reference>
<comment type="caution">
    <text evidence="1">The sequence shown here is derived from an EMBL/GenBank/DDBJ whole genome shotgun (WGS) entry which is preliminary data.</text>
</comment>
<keyword evidence="2" id="KW-1185">Reference proteome</keyword>
<dbReference type="Proteomes" id="UP000484164">
    <property type="component" value="Unassembled WGS sequence"/>
</dbReference>
<proteinExistence type="predicted"/>
<sequence>MRKTVFLFALILLTAVLRGQERDTLLYVNHKNTELNKALIYYTGNIDSLIASISHQVNADPKVEVTGKGVRYRYLESHLPKPIFERIYFDIVVSKFNTAASEDTQIVYVTFTSASGSNLTELMFDFAEDELFELFTKAIDYGFTGASGG</sequence>
<dbReference type="EMBL" id="WBVQ01000002">
    <property type="protein sequence ID" value="KAB2815914.1"/>
    <property type="molecule type" value="Genomic_DNA"/>
</dbReference>
<evidence type="ECO:0000313" key="2">
    <source>
        <dbReference type="Proteomes" id="UP000484164"/>
    </source>
</evidence>
<protein>
    <submittedName>
        <fullName evidence="1">Uncharacterized protein</fullName>
    </submittedName>
</protein>
<dbReference type="AlphaFoldDB" id="A0A6L3ZEM8"/>
<organism evidence="1 2">
    <name type="scientific">Phaeocystidibacter marisrubri</name>
    <dbReference type="NCBI Taxonomy" id="1577780"/>
    <lineage>
        <taxon>Bacteria</taxon>
        <taxon>Pseudomonadati</taxon>
        <taxon>Bacteroidota</taxon>
        <taxon>Flavobacteriia</taxon>
        <taxon>Flavobacteriales</taxon>
        <taxon>Phaeocystidibacteraceae</taxon>
        <taxon>Phaeocystidibacter</taxon>
    </lineage>
</organism>
<gene>
    <name evidence="1" type="ORF">F8C82_09460</name>
</gene>